<accession>A0ABR4J1Y0</accession>
<evidence type="ECO:0000313" key="3">
    <source>
        <dbReference type="Proteomes" id="UP001610446"/>
    </source>
</evidence>
<feature type="chain" id="PRO_5045163411" evidence="1">
    <location>
        <begin position="23"/>
        <end position="156"/>
    </location>
</feature>
<keyword evidence="1" id="KW-0732">Signal</keyword>
<sequence length="156" mass="16740">MRLSLLSSALALTLAAPSLAQARGWISPITGQTGTITDPSRVYCIIADGRLEASPDCIVFTSDGEGRFSSANGWLDVNEESAQLGFADEEPTFRWQGRPAAVGGSTESLSWFTPTDDEPVYGPTWNHVPGTNHVGIWTGDLRSQAPVWLSFVPQSS</sequence>
<evidence type="ECO:0000313" key="2">
    <source>
        <dbReference type="EMBL" id="KAL2833989.1"/>
    </source>
</evidence>
<gene>
    <name evidence="2" type="ORF">BJY01DRAFT_253276</name>
</gene>
<name>A0ABR4J1Y0_9EURO</name>
<organism evidence="2 3">
    <name type="scientific">Aspergillus pseudoustus</name>
    <dbReference type="NCBI Taxonomy" id="1810923"/>
    <lineage>
        <taxon>Eukaryota</taxon>
        <taxon>Fungi</taxon>
        <taxon>Dikarya</taxon>
        <taxon>Ascomycota</taxon>
        <taxon>Pezizomycotina</taxon>
        <taxon>Eurotiomycetes</taxon>
        <taxon>Eurotiomycetidae</taxon>
        <taxon>Eurotiales</taxon>
        <taxon>Aspergillaceae</taxon>
        <taxon>Aspergillus</taxon>
        <taxon>Aspergillus subgen. Nidulantes</taxon>
    </lineage>
</organism>
<evidence type="ECO:0000256" key="1">
    <source>
        <dbReference type="SAM" id="SignalP"/>
    </source>
</evidence>
<dbReference type="EMBL" id="JBFXLU010000232">
    <property type="protein sequence ID" value="KAL2833989.1"/>
    <property type="molecule type" value="Genomic_DNA"/>
</dbReference>
<protein>
    <submittedName>
        <fullName evidence="2">Uncharacterized protein</fullName>
    </submittedName>
</protein>
<comment type="caution">
    <text evidence="2">The sequence shown here is derived from an EMBL/GenBank/DDBJ whole genome shotgun (WGS) entry which is preliminary data.</text>
</comment>
<keyword evidence="3" id="KW-1185">Reference proteome</keyword>
<proteinExistence type="predicted"/>
<reference evidence="2 3" key="1">
    <citation type="submission" date="2024-07" db="EMBL/GenBank/DDBJ databases">
        <title>Section-level genome sequencing and comparative genomics of Aspergillus sections Usti and Cavernicolus.</title>
        <authorList>
            <consortium name="Lawrence Berkeley National Laboratory"/>
            <person name="Nybo J.L."/>
            <person name="Vesth T.C."/>
            <person name="Theobald S."/>
            <person name="Frisvad J.C."/>
            <person name="Larsen T.O."/>
            <person name="Kjaerboelling I."/>
            <person name="Rothschild-Mancinelli K."/>
            <person name="Lyhne E.K."/>
            <person name="Kogle M.E."/>
            <person name="Barry K."/>
            <person name="Clum A."/>
            <person name="Na H."/>
            <person name="Ledsgaard L."/>
            <person name="Lin J."/>
            <person name="Lipzen A."/>
            <person name="Kuo A."/>
            <person name="Riley R."/>
            <person name="Mondo S."/>
            <person name="Labutti K."/>
            <person name="Haridas S."/>
            <person name="Pangalinan J."/>
            <person name="Salamov A.A."/>
            <person name="Simmons B.A."/>
            <person name="Magnuson J.K."/>
            <person name="Chen J."/>
            <person name="Drula E."/>
            <person name="Henrissat B."/>
            <person name="Wiebenga A."/>
            <person name="Lubbers R.J."/>
            <person name="Gomes A.C."/>
            <person name="Makela M.R."/>
            <person name="Stajich J."/>
            <person name="Grigoriev I.V."/>
            <person name="Mortensen U.H."/>
            <person name="De Vries R.P."/>
            <person name="Baker S.E."/>
            <person name="Andersen M.R."/>
        </authorList>
    </citation>
    <scope>NUCLEOTIDE SEQUENCE [LARGE SCALE GENOMIC DNA]</scope>
    <source>
        <strain evidence="2 3">CBS 123904</strain>
    </source>
</reference>
<feature type="signal peptide" evidence="1">
    <location>
        <begin position="1"/>
        <end position="22"/>
    </location>
</feature>
<dbReference type="Proteomes" id="UP001610446">
    <property type="component" value="Unassembled WGS sequence"/>
</dbReference>